<feature type="domain" description="C2" evidence="2">
    <location>
        <begin position="14"/>
        <end position="131"/>
    </location>
</feature>
<dbReference type="InterPro" id="IPR037791">
    <property type="entry name" value="C2_fungal_Inn1"/>
</dbReference>
<feature type="compositionally biased region" description="Basic and acidic residues" evidence="1">
    <location>
        <begin position="748"/>
        <end position="759"/>
    </location>
</feature>
<dbReference type="SMART" id="SM00239">
    <property type="entry name" value="C2"/>
    <property type="match status" value="1"/>
</dbReference>
<dbReference type="InterPro" id="IPR052981">
    <property type="entry name" value="Ingression_C2_domain"/>
</dbReference>
<feature type="region of interest" description="Disordered" evidence="1">
    <location>
        <begin position="154"/>
        <end position="874"/>
    </location>
</feature>
<evidence type="ECO:0000313" key="3">
    <source>
        <dbReference type="EMBL" id="KAH7148718.1"/>
    </source>
</evidence>
<dbReference type="EMBL" id="JAGMUV010000007">
    <property type="protein sequence ID" value="KAH7148718.1"/>
    <property type="molecule type" value="Genomic_DNA"/>
</dbReference>
<dbReference type="InterPro" id="IPR035892">
    <property type="entry name" value="C2_domain_sf"/>
</dbReference>
<organism evidence="3 4">
    <name type="scientific">Dactylonectria macrodidyma</name>
    <dbReference type="NCBI Taxonomy" id="307937"/>
    <lineage>
        <taxon>Eukaryota</taxon>
        <taxon>Fungi</taxon>
        <taxon>Dikarya</taxon>
        <taxon>Ascomycota</taxon>
        <taxon>Pezizomycotina</taxon>
        <taxon>Sordariomycetes</taxon>
        <taxon>Hypocreomycetidae</taxon>
        <taxon>Hypocreales</taxon>
        <taxon>Nectriaceae</taxon>
        <taxon>Dactylonectria</taxon>
    </lineage>
</organism>
<dbReference type="AlphaFoldDB" id="A0A9P9EZ06"/>
<dbReference type="PANTHER" id="PTHR47052">
    <property type="entry name" value="CONSERVED SERINE PROLINE-RICH PROTEIN (AFU_ORTHOLOGUE AFUA_2G01790)"/>
    <property type="match status" value="1"/>
</dbReference>
<dbReference type="PANTHER" id="PTHR47052:SF3">
    <property type="entry name" value="INGRESSION PROTEIN 1"/>
    <property type="match status" value="1"/>
</dbReference>
<dbReference type="Proteomes" id="UP000738349">
    <property type="component" value="Unassembled WGS sequence"/>
</dbReference>
<sequence length="913" mass="100775">MATKAKTHPLNGVHTAGIFADLSVDGPVVGTLVAIVDRAKNLPNRKTIGKQDPYCAARLGKEAKKTTTDIRGGQTPKWDQELRFTVHDSPDYYQLKISIFTDDKKTDLIGETWIDLRGIIIPGGGQKDDWWGLMCRGKFAGEIRIEITYYDSRPKPEKPAAVKPKQSASAEKEYGSVKQRTPVKRRPLPSDPVTGEAPPSPAAAVAPLAPEQSTPPPRAHAKQPSHGGFVANQSPLQAVEYNTPPSHRARHPDHHSPSPHAGLPQEYVTPTRNEAPREAPRGARRSMNLSYEVSPRHPEDRDFSPKYPVQQPEQMDHRAPFVPPPDAYETPMDDPRHFPEDDRPPPPPAHRTRHNSGGQELVPRNTYDASPPKPSHPMRHDVLRSEAHRHSMPSYPGRPTFKAYDSAPASTAVVPQNYDSSPRHSSYDANYDPHYRSMQPTVEDAPEMPNAYPNNYRQSRIQQQDELFDDIPNPAPLSMSRSPGGSPFRDDYSPSQQAHGYQDQNPYQIMVPHSSSRGREISKSPGQISYNSHSSQSQHSGHRMELETRHIQSSPSHGIPGMPASLVPGLDPALSQEVTDRIYEDRRGDRRHHSQSMSTPTRGRARTESYQGYGDSPDPSQSYALQKYDRRAIAYHNDPETPAPRSRGISPDPRTSPDPRGSSPNPQHTIRRKSVSPIPPPVEARRLSGVPFGPDSYDELNPSLVSSRDGTSPAPDFMKSEPKKIITYDGREIDPSDHLPMESWAPEPEAKKDAPEPRSRPALSGAQPHPPSARRVPRSGRHSMSATLPFGTPDEPRTPPAPASAGRTRLQKRNPASAGPSPAGVSPLAPISPDNYQQRQSPYTPTRGLPRASTWDHQIENRAPQYGNGPPIPAKVPLPLMSGAITSGTELALMEEMQSIDIGTGRSRRRGGY</sequence>
<evidence type="ECO:0000256" key="1">
    <source>
        <dbReference type="SAM" id="MobiDB-lite"/>
    </source>
</evidence>
<name>A0A9P9EZ06_9HYPO</name>
<dbReference type="CDD" id="cd08681">
    <property type="entry name" value="C2_fungal_Inn1p-like"/>
    <property type="match status" value="1"/>
</dbReference>
<reference evidence="3" key="1">
    <citation type="journal article" date="2021" name="Nat. Commun.">
        <title>Genetic determinants of endophytism in the Arabidopsis root mycobiome.</title>
        <authorList>
            <person name="Mesny F."/>
            <person name="Miyauchi S."/>
            <person name="Thiergart T."/>
            <person name="Pickel B."/>
            <person name="Atanasova L."/>
            <person name="Karlsson M."/>
            <person name="Huettel B."/>
            <person name="Barry K.W."/>
            <person name="Haridas S."/>
            <person name="Chen C."/>
            <person name="Bauer D."/>
            <person name="Andreopoulos W."/>
            <person name="Pangilinan J."/>
            <person name="LaButti K."/>
            <person name="Riley R."/>
            <person name="Lipzen A."/>
            <person name="Clum A."/>
            <person name="Drula E."/>
            <person name="Henrissat B."/>
            <person name="Kohler A."/>
            <person name="Grigoriev I.V."/>
            <person name="Martin F.M."/>
            <person name="Hacquard S."/>
        </authorList>
    </citation>
    <scope>NUCLEOTIDE SEQUENCE</scope>
    <source>
        <strain evidence="3">MPI-CAGE-AT-0147</strain>
    </source>
</reference>
<feature type="compositionally biased region" description="Polar residues" evidence="1">
    <location>
        <begin position="452"/>
        <end position="465"/>
    </location>
</feature>
<feature type="compositionally biased region" description="Basic and acidic residues" evidence="1">
    <location>
        <begin position="378"/>
        <end position="389"/>
    </location>
</feature>
<feature type="compositionally biased region" description="Polar residues" evidence="1">
    <location>
        <begin position="493"/>
        <end position="507"/>
    </location>
</feature>
<dbReference type="PROSITE" id="PS50004">
    <property type="entry name" value="C2"/>
    <property type="match status" value="1"/>
</dbReference>
<feature type="compositionally biased region" description="Basic and acidic residues" evidence="1">
    <location>
        <begin position="421"/>
        <end position="435"/>
    </location>
</feature>
<dbReference type="InterPro" id="IPR000008">
    <property type="entry name" value="C2_dom"/>
</dbReference>
<proteinExistence type="predicted"/>
<evidence type="ECO:0000259" key="2">
    <source>
        <dbReference type="PROSITE" id="PS50004"/>
    </source>
</evidence>
<dbReference type="SUPFAM" id="SSF49562">
    <property type="entry name" value="C2 domain (Calcium/lipid-binding domain, CaLB)"/>
    <property type="match status" value="1"/>
</dbReference>
<protein>
    <recommendedName>
        <fullName evidence="2">C2 domain-containing protein</fullName>
    </recommendedName>
</protein>
<feature type="compositionally biased region" description="Basic and acidic residues" evidence="1">
    <location>
        <begin position="333"/>
        <end position="344"/>
    </location>
</feature>
<feature type="compositionally biased region" description="Polar residues" evidence="1">
    <location>
        <begin position="834"/>
        <end position="844"/>
    </location>
</feature>
<feature type="compositionally biased region" description="Basic and acidic residues" evidence="1">
    <location>
        <begin position="294"/>
        <end position="304"/>
    </location>
</feature>
<feature type="compositionally biased region" description="Basic and acidic residues" evidence="1">
    <location>
        <begin position="718"/>
        <end position="740"/>
    </location>
</feature>
<dbReference type="Gene3D" id="2.60.40.150">
    <property type="entry name" value="C2 domain"/>
    <property type="match status" value="1"/>
</dbReference>
<gene>
    <name evidence="3" type="ORF">EDB81DRAFT_842143</name>
</gene>
<accession>A0A9P9EZ06</accession>
<dbReference type="Pfam" id="PF00168">
    <property type="entry name" value="C2"/>
    <property type="match status" value="1"/>
</dbReference>
<feature type="compositionally biased region" description="Basic and acidic residues" evidence="1">
    <location>
        <begin position="578"/>
        <end position="588"/>
    </location>
</feature>
<comment type="caution">
    <text evidence="3">The sequence shown here is derived from an EMBL/GenBank/DDBJ whole genome shotgun (WGS) entry which is preliminary data.</text>
</comment>
<dbReference type="OrthoDB" id="270970at2759"/>
<keyword evidence="4" id="KW-1185">Reference proteome</keyword>
<evidence type="ECO:0000313" key="4">
    <source>
        <dbReference type="Proteomes" id="UP000738349"/>
    </source>
</evidence>